<dbReference type="GeneID" id="78336426"/>
<dbReference type="RefSeq" id="WP_007897582.1">
    <property type="nucleotide sequence ID" value="NZ_BRDO01000001.1"/>
</dbReference>
<name>A0A3C0CBT7_9BACT</name>
<keyword evidence="2" id="KW-1185">Reference proteome</keyword>
<accession>A0A3C0CBT7</accession>
<protein>
    <submittedName>
        <fullName evidence="1">Uncharacterized protein</fullName>
    </submittedName>
</protein>
<evidence type="ECO:0000313" key="2">
    <source>
        <dbReference type="Proteomes" id="UP000286598"/>
    </source>
</evidence>
<organism evidence="1 2">
    <name type="scientific">Leyella stercorea</name>
    <dbReference type="NCBI Taxonomy" id="363265"/>
    <lineage>
        <taxon>Bacteria</taxon>
        <taxon>Pseudomonadati</taxon>
        <taxon>Bacteroidota</taxon>
        <taxon>Bacteroidia</taxon>
        <taxon>Bacteroidales</taxon>
        <taxon>Prevotellaceae</taxon>
        <taxon>Leyella</taxon>
    </lineage>
</organism>
<sequence length="98" mass="11511">MSQIEPIELPQTITSLEDISAYKDSLHKQIEQEEERIANKWNDLFHKEETMPQGKAQKFAKMLSLGTTMFDGMMLGWKLYRKYQEGAFILGKTKKKRK</sequence>
<dbReference type="AlphaFoldDB" id="A0A3C0CBT7"/>
<evidence type="ECO:0000313" key="1">
    <source>
        <dbReference type="EMBL" id="RHK52031.1"/>
    </source>
</evidence>
<dbReference type="EMBL" id="QRNO01000009">
    <property type="protein sequence ID" value="RHK52031.1"/>
    <property type="molecule type" value="Genomic_DNA"/>
</dbReference>
<gene>
    <name evidence="1" type="ORF">DW060_03135</name>
</gene>
<dbReference type="OrthoDB" id="1080645at2"/>
<proteinExistence type="predicted"/>
<comment type="caution">
    <text evidence="1">The sequence shown here is derived from an EMBL/GenBank/DDBJ whole genome shotgun (WGS) entry which is preliminary data.</text>
</comment>
<reference evidence="1 2" key="1">
    <citation type="submission" date="2018-08" db="EMBL/GenBank/DDBJ databases">
        <title>A genome reference for cultivated species of the human gut microbiota.</title>
        <authorList>
            <person name="Zou Y."/>
            <person name="Xue W."/>
            <person name="Luo G."/>
        </authorList>
    </citation>
    <scope>NUCLEOTIDE SEQUENCE [LARGE SCALE GENOMIC DNA]</scope>
    <source>
        <strain evidence="1 2">AF42-9</strain>
    </source>
</reference>
<dbReference type="Proteomes" id="UP000286598">
    <property type="component" value="Unassembled WGS sequence"/>
</dbReference>